<dbReference type="STRING" id="747365.Thena_0075"/>
<dbReference type="eggNOG" id="COG2931">
    <property type="taxonomic scope" value="Bacteria"/>
</dbReference>
<evidence type="ECO:0000313" key="1">
    <source>
        <dbReference type="EMBL" id="AEE13727.1"/>
    </source>
</evidence>
<dbReference type="InterPro" id="IPR011049">
    <property type="entry name" value="Serralysin-like_metalloprot_C"/>
</dbReference>
<proteinExistence type="predicted"/>
<dbReference type="Proteomes" id="UP000011765">
    <property type="component" value="Chromosome"/>
</dbReference>
<sequence length="394" mass="43129">MLHFDNGITLSYEQVGAIEKFSGYTSNEVQDGIRHASGQDLLSAWDTMFQNLFTRFMVDSGKLSNILPAYYDFFTDTIVLDKSFNEQDFEAKIKTMLLSNDTNTSSLAILSLCALGDTGATSSQSVARVIMDTLINPDNSSSITNLVNNPFFEFLCPAVGSLRASIVADALANSDNISSITNLVNNPTFKFLFGQTDVFTGTSGNDGISSYWWYSGNSILSGGPGDDNLTASNNGNNIFLGGPGNDTDTGGSGNNFYIFERGGGLDTVYPNGSLNTIVFSKNISQNDLILAKDGPDLILSLKNNPSDSIMKLKNFFGQQTYQFQFADKTIGYNDITKLWSDNLSNTLPVHYDISTGKIVLDQDFNEASFETKIKTISITSFNKKYRTRFINKVA</sequence>
<dbReference type="Gene3D" id="2.150.10.10">
    <property type="entry name" value="Serralysin-like metalloprotease, C-terminal"/>
    <property type="match status" value="1"/>
</dbReference>
<evidence type="ECO:0008006" key="3">
    <source>
        <dbReference type="Google" id="ProtNLM"/>
    </source>
</evidence>
<accession>M1E455</accession>
<keyword evidence="2" id="KW-1185">Reference proteome</keyword>
<dbReference type="KEGG" id="tnr:Thena_0075"/>
<protein>
    <recommendedName>
        <fullName evidence="3">Hemolysin-type calcium-binding region</fullName>
    </recommendedName>
</protein>
<dbReference type="EMBL" id="CP002690">
    <property type="protein sequence ID" value="AEE13727.1"/>
    <property type="molecule type" value="Genomic_DNA"/>
</dbReference>
<gene>
    <name evidence="1" type="ORF">Thena_0075</name>
</gene>
<dbReference type="PRINTS" id="PR00313">
    <property type="entry name" value="CABNDNGRPT"/>
</dbReference>
<dbReference type="AlphaFoldDB" id="M1E455"/>
<reference evidence="1 2" key="1">
    <citation type="submission" date="2011-04" db="EMBL/GenBank/DDBJ databases">
        <title>The complete genome of Thermodesulfobium narugense DSM 14796.</title>
        <authorList>
            <consortium name="US DOE Joint Genome Institute (JGI-PGF)"/>
            <person name="Lucas S."/>
            <person name="Han J."/>
            <person name="Lapidus A."/>
            <person name="Bruce D."/>
            <person name="Goodwin L."/>
            <person name="Pitluck S."/>
            <person name="Peters L."/>
            <person name="Kyrpides N."/>
            <person name="Mavromatis K."/>
            <person name="Pagani I."/>
            <person name="Ivanova N."/>
            <person name="Ovchinnikova G."/>
            <person name="Zhang X."/>
            <person name="Saunders L."/>
            <person name="Detter J.C."/>
            <person name="Tapia R."/>
            <person name="Han C."/>
            <person name="Land M."/>
            <person name="Hauser L."/>
            <person name="Markowitz V."/>
            <person name="Cheng J.-F."/>
            <person name="Hugenholtz P."/>
            <person name="Woyke T."/>
            <person name="Wu D."/>
            <person name="Spring S."/>
            <person name="Schroeder M."/>
            <person name="Brambilla E."/>
            <person name="Klenk H.-P."/>
            <person name="Eisen J.A."/>
        </authorList>
    </citation>
    <scope>NUCLEOTIDE SEQUENCE [LARGE SCALE GENOMIC DNA]</scope>
    <source>
        <strain evidence="1 2">DSM 14796</strain>
    </source>
</reference>
<name>M1E455_9BACT</name>
<dbReference type="RefSeq" id="WP_013755457.1">
    <property type="nucleotide sequence ID" value="NC_015499.1"/>
</dbReference>
<organism evidence="1 2">
    <name type="scientific">Thermodesulfobium narugense DSM 14796</name>
    <dbReference type="NCBI Taxonomy" id="747365"/>
    <lineage>
        <taxon>Bacteria</taxon>
        <taxon>Pseudomonadati</taxon>
        <taxon>Thermodesulfobiota</taxon>
        <taxon>Thermodesulfobiia</taxon>
        <taxon>Thermodesulfobiales</taxon>
        <taxon>Thermodesulfobiaceae</taxon>
        <taxon>Thermodesulfobium</taxon>
    </lineage>
</organism>
<dbReference type="HOGENOM" id="CLU_700069_0_0_9"/>
<evidence type="ECO:0000313" key="2">
    <source>
        <dbReference type="Proteomes" id="UP000011765"/>
    </source>
</evidence>
<dbReference type="SUPFAM" id="SSF51120">
    <property type="entry name" value="beta-Roll"/>
    <property type="match status" value="1"/>
</dbReference>